<keyword evidence="3" id="KW-1185">Reference proteome</keyword>
<feature type="region of interest" description="Disordered" evidence="1">
    <location>
        <begin position="1"/>
        <end position="31"/>
    </location>
</feature>
<feature type="compositionally biased region" description="Basic and acidic residues" evidence="1">
    <location>
        <begin position="47"/>
        <end position="69"/>
    </location>
</feature>
<accession>A0A4Z1EI33</accession>
<proteinExistence type="predicted"/>
<evidence type="ECO:0000313" key="2">
    <source>
        <dbReference type="EMBL" id="TGO11100.1"/>
    </source>
</evidence>
<protein>
    <submittedName>
        <fullName evidence="2">Uncharacterized protein</fullName>
    </submittedName>
</protein>
<organism evidence="2 3">
    <name type="scientific">Botrytis tulipae</name>
    <dbReference type="NCBI Taxonomy" id="87230"/>
    <lineage>
        <taxon>Eukaryota</taxon>
        <taxon>Fungi</taxon>
        <taxon>Dikarya</taxon>
        <taxon>Ascomycota</taxon>
        <taxon>Pezizomycotina</taxon>
        <taxon>Leotiomycetes</taxon>
        <taxon>Helotiales</taxon>
        <taxon>Sclerotiniaceae</taxon>
        <taxon>Botrytis</taxon>
    </lineage>
</organism>
<name>A0A4Z1EI33_9HELO</name>
<dbReference type="Proteomes" id="UP000297777">
    <property type="component" value="Unassembled WGS sequence"/>
</dbReference>
<dbReference type="AlphaFoldDB" id="A0A4Z1EI33"/>
<sequence length="80" mass="9642">MTSRKYSQRHEVGSLVRDRRHNKTHYAKEKALSERSTWVQECFDHKQDARRANDRARTQQRRAERKDNVPAETLSDLSMW</sequence>
<feature type="region of interest" description="Disordered" evidence="1">
    <location>
        <begin position="47"/>
        <end position="80"/>
    </location>
</feature>
<reference evidence="2 3" key="1">
    <citation type="submission" date="2017-12" db="EMBL/GenBank/DDBJ databases">
        <title>Comparative genomics of Botrytis spp.</title>
        <authorList>
            <person name="Valero-Jimenez C.A."/>
            <person name="Tapia P."/>
            <person name="Veloso J."/>
            <person name="Silva-Moreno E."/>
            <person name="Staats M."/>
            <person name="Valdes J.H."/>
            <person name="Van Kan J.A.L."/>
        </authorList>
    </citation>
    <scope>NUCLEOTIDE SEQUENCE [LARGE SCALE GENOMIC DNA]</scope>
    <source>
        <strain evidence="2 3">Bt9001</strain>
    </source>
</reference>
<comment type="caution">
    <text evidence="2">The sequence shown here is derived from an EMBL/GenBank/DDBJ whole genome shotgun (WGS) entry which is preliminary data.</text>
</comment>
<dbReference type="OrthoDB" id="3526375at2759"/>
<evidence type="ECO:0000256" key="1">
    <source>
        <dbReference type="SAM" id="MobiDB-lite"/>
    </source>
</evidence>
<dbReference type="EMBL" id="PQXH01000117">
    <property type="protein sequence ID" value="TGO11100.1"/>
    <property type="molecule type" value="Genomic_DNA"/>
</dbReference>
<gene>
    <name evidence="2" type="ORF">BTUL_0117g00160</name>
</gene>
<evidence type="ECO:0000313" key="3">
    <source>
        <dbReference type="Proteomes" id="UP000297777"/>
    </source>
</evidence>